<dbReference type="GO" id="GO:0005829">
    <property type="term" value="C:cytosol"/>
    <property type="evidence" value="ECO:0007669"/>
    <property type="project" value="TreeGrafter"/>
</dbReference>
<evidence type="ECO:0000256" key="1">
    <source>
        <dbReference type="ARBA" id="ARBA00001957"/>
    </source>
</evidence>
<dbReference type="PANTHER" id="PTHR45527">
    <property type="entry name" value="NONRIBOSOMAL PEPTIDE SYNTHETASE"/>
    <property type="match status" value="1"/>
</dbReference>
<comment type="cofactor">
    <cofactor evidence="1">
        <name>pantetheine 4'-phosphate</name>
        <dbReference type="ChEBI" id="CHEBI:47942"/>
    </cofactor>
</comment>
<dbReference type="GO" id="GO:0043041">
    <property type="term" value="P:amino acid activation for nonribosomal peptide biosynthetic process"/>
    <property type="evidence" value="ECO:0007669"/>
    <property type="project" value="TreeGrafter"/>
</dbReference>
<dbReference type="SUPFAM" id="SSF47336">
    <property type="entry name" value="ACP-like"/>
    <property type="match status" value="2"/>
</dbReference>
<dbReference type="SMART" id="SM01294">
    <property type="entry name" value="PKS_PP_betabranch"/>
    <property type="match status" value="1"/>
</dbReference>
<dbReference type="Gene3D" id="1.10.1200.10">
    <property type="entry name" value="ACP-like"/>
    <property type="match status" value="2"/>
</dbReference>
<dbReference type="InterPro" id="IPR010071">
    <property type="entry name" value="AA_adenyl_dom"/>
</dbReference>
<dbReference type="PANTHER" id="PTHR45527:SF1">
    <property type="entry name" value="FATTY ACID SYNTHASE"/>
    <property type="match status" value="1"/>
</dbReference>
<evidence type="ECO:0000313" key="6">
    <source>
        <dbReference type="Proteomes" id="UP000093366"/>
    </source>
</evidence>
<protein>
    <recommendedName>
        <fullName evidence="4">Carrier domain-containing protein</fullName>
    </recommendedName>
</protein>
<dbReference type="GO" id="GO:0003824">
    <property type="term" value="F:catalytic activity"/>
    <property type="evidence" value="ECO:0007669"/>
    <property type="project" value="InterPro"/>
</dbReference>
<dbReference type="Proteomes" id="UP000093366">
    <property type="component" value="Unassembled WGS sequence"/>
</dbReference>
<proteinExistence type="predicted"/>
<dbReference type="PROSITE" id="PS00012">
    <property type="entry name" value="PHOSPHOPANTETHEINE"/>
    <property type="match status" value="1"/>
</dbReference>
<organism evidence="5 6">
    <name type="scientific">Pseudoalteromonas luteoviolacea</name>
    <dbReference type="NCBI Taxonomy" id="43657"/>
    <lineage>
        <taxon>Bacteria</taxon>
        <taxon>Pseudomonadati</taxon>
        <taxon>Pseudomonadota</taxon>
        <taxon>Gammaproteobacteria</taxon>
        <taxon>Alteromonadales</taxon>
        <taxon>Pseudoalteromonadaceae</taxon>
        <taxon>Pseudoalteromonas</taxon>
    </lineage>
</organism>
<dbReference type="RefSeq" id="WP_065791209.1">
    <property type="nucleotide sequence ID" value="NZ_MAUJ01000004.1"/>
</dbReference>
<dbReference type="Gene3D" id="3.40.50.980">
    <property type="match status" value="4"/>
</dbReference>
<dbReference type="SMART" id="SM00823">
    <property type="entry name" value="PKS_PP"/>
    <property type="match status" value="2"/>
</dbReference>
<dbReference type="FunFam" id="1.10.1200.10:FF:000005">
    <property type="entry name" value="Nonribosomal peptide synthetase 1"/>
    <property type="match status" value="1"/>
</dbReference>
<dbReference type="GO" id="GO:0044550">
    <property type="term" value="P:secondary metabolite biosynthetic process"/>
    <property type="evidence" value="ECO:0007669"/>
    <property type="project" value="TreeGrafter"/>
</dbReference>
<dbReference type="InterPro" id="IPR009081">
    <property type="entry name" value="PP-bd_ACP"/>
</dbReference>
<dbReference type="InterPro" id="IPR000873">
    <property type="entry name" value="AMP-dep_synth/lig_dom"/>
</dbReference>
<feature type="domain" description="Carrier" evidence="4">
    <location>
        <begin position="771"/>
        <end position="848"/>
    </location>
</feature>
<evidence type="ECO:0000259" key="4">
    <source>
        <dbReference type="PROSITE" id="PS50075"/>
    </source>
</evidence>
<dbReference type="InterPro" id="IPR023213">
    <property type="entry name" value="CAT-like_dom_sf"/>
</dbReference>
<dbReference type="Gene3D" id="2.30.38.10">
    <property type="entry name" value="Luciferase, Domain 3"/>
    <property type="match status" value="2"/>
</dbReference>
<dbReference type="Gene3D" id="3.30.559.30">
    <property type="entry name" value="Nonribosomal peptide synthetase, condensation domain"/>
    <property type="match status" value="2"/>
</dbReference>
<keyword evidence="2" id="KW-0596">Phosphopantetheine</keyword>
<comment type="caution">
    <text evidence="5">The sequence shown here is derived from an EMBL/GenBank/DDBJ whole genome shotgun (WGS) entry which is preliminary data.</text>
</comment>
<dbReference type="CDD" id="cd12117">
    <property type="entry name" value="A_NRPS_Srf_like"/>
    <property type="match status" value="1"/>
</dbReference>
<dbReference type="Gene3D" id="3.30.300.30">
    <property type="match status" value="2"/>
</dbReference>
<dbReference type="NCBIfam" id="TIGR01733">
    <property type="entry name" value="AA-adenyl-dom"/>
    <property type="match status" value="2"/>
</dbReference>
<reference evidence="6" key="1">
    <citation type="submission" date="2016-07" db="EMBL/GenBank/DDBJ databases">
        <authorList>
            <person name="Florea S."/>
            <person name="Webb J.S."/>
            <person name="Jaromczyk J."/>
            <person name="Schardl C.L."/>
        </authorList>
    </citation>
    <scope>NUCLEOTIDE SEQUENCE [LARGE SCALE GENOMIC DNA]</scope>
    <source>
        <strain evidence="6">IPB1</strain>
    </source>
</reference>
<dbReference type="Gene3D" id="3.30.559.10">
    <property type="entry name" value="Chloramphenicol acetyltransferase-like domain"/>
    <property type="match status" value="1"/>
</dbReference>
<feature type="domain" description="Carrier" evidence="4">
    <location>
        <begin position="1806"/>
        <end position="1883"/>
    </location>
</feature>
<name>A0A1C0TQ21_9GAMM</name>
<dbReference type="Pfam" id="PF00501">
    <property type="entry name" value="AMP-binding"/>
    <property type="match status" value="2"/>
</dbReference>
<dbReference type="PROSITE" id="PS00455">
    <property type="entry name" value="AMP_BINDING"/>
    <property type="match status" value="2"/>
</dbReference>
<dbReference type="SUPFAM" id="SSF52777">
    <property type="entry name" value="CoA-dependent acyltransferases"/>
    <property type="match status" value="3"/>
</dbReference>
<evidence type="ECO:0000313" key="5">
    <source>
        <dbReference type="EMBL" id="OCQ21027.1"/>
    </source>
</evidence>
<evidence type="ECO:0000256" key="2">
    <source>
        <dbReference type="ARBA" id="ARBA00022450"/>
    </source>
</evidence>
<dbReference type="InterPro" id="IPR025110">
    <property type="entry name" value="AMP-bd_C"/>
</dbReference>
<dbReference type="InterPro" id="IPR036736">
    <property type="entry name" value="ACP-like_sf"/>
</dbReference>
<dbReference type="InterPro" id="IPR020845">
    <property type="entry name" value="AMP-binding_CS"/>
</dbReference>
<dbReference type="OrthoDB" id="9778690at2"/>
<dbReference type="CDD" id="cd05930">
    <property type="entry name" value="A_NRPS"/>
    <property type="match status" value="1"/>
</dbReference>
<dbReference type="CDD" id="cd19531">
    <property type="entry name" value="LCL_NRPS-like"/>
    <property type="match status" value="1"/>
</dbReference>
<dbReference type="EMBL" id="MAUJ01000004">
    <property type="protein sequence ID" value="OCQ21027.1"/>
    <property type="molecule type" value="Genomic_DNA"/>
</dbReference>
<evidence type="ECO:0000256" key="3">
    <source>
        <dbReference type="ARBA" id="ARBA00022553"/>
    </source>
</evidence>
<accession>A0A1C0TQ21</accession>
<dbReference type="PROSITE" id="PS50075">
    <property type="entry name" value="CARRIER"/>
    <property type="match status" value="2"/>
</dbReference>
<dbReference type="InterPro" id="IPR001242">
    <property type="entry name" value="Condensation_dom"/>
</dbReference>
<dbReference type="InterPro" id="IPR006162">
    <property type="entry name" value="Ppantetheine_attach_site"/>
</dbReference>
<sequence length="1895" mass="210258">MNNSTNSMLGRLAMEASQMESEKAYWSNTLSGVSNPANFPLLTSQPSSGVESYEFILSDDVSSKLNAISSGLDQRLFVILMSSLSILLFKYSDNPEVLLAMPAIDKNSQEKVANQLLPVSVPLHDEMTVKAVLSLTKDAFRDVLVNQQYPLLLLREELKREGFDLFNTLKRVQISLQGFNTGGDGSADTEQQIHWQFAKQNDVISCKIDYSQAYFMQTAVMQLAHHFEFVLQQMLDSQATSLSALSLAPEEELLSLYQKLNDTQPATCDMSISELFDKQCMLTPNKVALISHGVESTYLSLNEQANTLCAFFKATYAIECGSKVALLLDKSTDAIITILAILKAGATYVPLDSSWPTRKTAKILAETQPELFVTDSEFLYEFDEFEGQIFIYDLQFDTLPEAGEAFSSPVSDSSPAYIMFTSGTTGKPKGVKIRHSGVTRLVYKTNFVALDTDTTILSTSSLAFDASTFEVWAALLNGGKLVFEDQNTLLNLDNFEQTLNKHQVTTLWLTSAWFNQLVDHNPSAFTPLKQLLVGGDKLSPNHVQRVLKELPDLAIINGYGPTENTTFSLHHIISTQDKSSVPLGTPISNSTAYIVDRDSNLLPKGVWGELLLGGAGLASGYLNDEEETTKRFVNISIQGLQQKVYHSGDLCRLGFDGNVEFLGRTDNQVKIRGFRIELEEIERILMSQNGVLEAKITVHGDVSQNKYLNAYLVVERDLNEDELLSNVASELPEYMLPKHIIQMDKFPLTSNGKIDVRQLPVPEVSTNEKELPETETEKQLAQYWADVLECDIAEIGRSDNFFDIGGHSLKATLLIARVLKEMKVNITLNDIFDSSQLNELAQVIEQTATSNYQSLSKAQHKEAYICTPQQRQLYLLHRLQPDALTYNIPIIFECEGEIDVAKLENAFATLIKRHESLRTRFSYDDGDISQIIEDHVECRINQRQANSDDYEALITECIKPFSLDIAPLLAVDLIGLEAQKHLLVINVHHIIFDAVSLSILISELNLLYTGEALPDLEFRYSDYAEWLNTHSSQDSQGYWLNEFSTPSAKLYLPLANRRPKVQKFIGKTVDFRIGSQTLSTIKKVANENGATTYMLLMACINIWLQKLSGQNEVVIGTPVAGRTNPDVTNIIGMFVNTLAIRNTVNADTTCIEFLQQVKRKTTDAFDNQLYPFEMLVENVVKERDTSRNPLFDIMFAWQNVGMTSPKLGELSLKPIEYHTGTSKFDINISASEHNDELYFSFEYNSVLFSEQAANDLTIYLQEVISSFATSPAQPLSEVRLISVASEETLLHKHAKNEQAFGTPRKVHEQVETYAFQKPDACAAHFNGQKLTYAQLNKRANALANTIWQATNGNNDIVVLNLSRSIELLVSIIAAHKAGCAFLIVDPELPSIRQQFMICDSGATLLIDQHQGALTVQKTDTTGEVDVLSVSSDTHNLAHEVANEDLAYIIYTSGSTGKPKGVKVPHRALLNFLNGLNGIYKTGLESTSGYLSLTNSSFDVAIAETMLSLFNGGQLTIVPIEQVIDVEAISDLISTQNVEFCYLPLVLIRPVITALNNKPNQLSKMLIGAEPIKDNVLDGIRQLSPSIEVVNGYGPSETTICASLYNCTNHIITGDYLPIGKPLANSELYVVNPSYQLQPFGVPGELLIAGQGLSHGYTNSELNASRFIEVELSDTTPVYATGDVVKWDKHGNLIFLGRKDDQIKVSGVRIEPGEIESVLSGHTEINEVVVQLRHIPGINADSLIAYYTSNQALHKDNLESWCSEQLPSYMMPKHFVHIQNPTLTLSGKIDRKALPLPAITSEFEITPPKGETERALASMWSAALNIPKEELSTTANFFDLGGNSKAVIELVAALTKTFNTKVTPIDLFSMTTIKELAAHIAEPQANFALDIEDLSF</sequence>
<dbReference type="SUPFAM" id="SSF56801">
    <property type="entry name" value="Acetyl-CoA synthetase-like"/>
    <property type="match status" value="2"/>
</dbReference>
<dbReference type="NCBIfam" id="NF003417">
    <property type="entry name" value="PRK04813.1"/>
    <property type="match status" value="2"/>
</dbReference>
<dbReference type="InterPro" id="IPR045851">
    <property type="entry name" value="AMP-bd_C_sf"/>
</dbReference>
<dbReference type="GO" id="GO:0031177">
    <property type="term" value="F:phosphopantetheine binding"/>
    <property type="evidence" value="ECO:0007669"/>
    <property type="project" value="InterPro"/>
</dbReference>
<gene>
    <name evidence="5" type="ORF">A7985_14685</name>
</gene>
<dbReference type="InterPro" id="IPR020806">
    <property type="entry name" value="PKS_PP-bd"/>
</dbReference>
<dbReference type="Pfam" id="PF13193">
    <property type="entry name" value="AMP-binding_C"/>
    <property type="match status" value="2"/>
</dbReference>
<dbReference type="Pfam" id="PF00668">
    <property type="entry name" value="Condensation"/>
    <property type="match status" value="2"/>
</dbReference>
<dbReference type="Pfam" id="PF00550">
    <property type="entry name" value="PP-binding"/>
    <property type="match status" value="2"/>
</dbReference>
<keyword evidence="3" id="KW-0597">Phosphoprotein</keyword>